<dbReference type="OrthoDB" id="9792148at2"/>
<dbReference type="PANTHER" id="PTHR33744:SF15">
    <property type="entry name" value="CARBOHYDRATE DIACID REGULATOR"/>
    <property type="match status" value="1"/>
</dbReference>
<dbReference type="Pfam" id="PF05651">
    <property type="entry name" value="Diacid_rec"/>
    <property type="match status" value="1"/>
</dbReference>
<proteinExistence type="inferred from homology"/>
<dbReference type="EMBL" id="RBZO01000019">
    <property type="protein sequence ID" value="RKQ14620.1"/>
    <property type="molecule type" value="Genomic_DNA"/>
</dbReference>
<name>A0A494YWY4_9BACI</name>
<evidence type="ECO:0000313" key="5">
    <source>
        <dbReference type="EMBL" id="RKQ14620.1"/>
    </source>
</evidence>
<reference evidence="5 6" key="1">
    <citation type="journal article" date="2015" name="Antonie Van Leeuwenhoek">
        <title>Oceanobacillus bengalensis sp. nov., a bacterium isolated from seawater of the Bay of Bengal.</title>
        <authorList>
            <person name="Yongchang O."/>
            <person name="Xiang W."/>
            <person name="Wang G."/>
        </authorList>
    </citation>
    <scope>NUCLEOTIDE SEQUENCE [LARGE SCALE GENOMIC DNA]</scope>
    <source>
        <strain evidence="5 6">MCCC 1K00260</strain>
    </source>
</reference>
<comment type="caution">
    <text evidence="5">The sequence shown here is derived from an EMBL/GenBank/DDBJ whole genome shotgun (WGS) entry which is preliminary data.</text>
</comment>
<keyword evidence="6" id="KW-1185">Reference proteome</keyword>
<dbReference type="PANTHER" id="PTHR33744">
    <property type="entry name" value="CARBOHYDRATE DIACID REGULATOR"/>
    <property type="match status" value="1"/>
</dbReference>
<evidence type="ECO:0000256" key="1">
    <source>
        <dbReference type="ARBA" id="ARBA00006754"/>
    </source>
</evidence>
<dbReference type="SUPFAM" id="SSF46689">
    <property type="entry name" value="Homeodomain-like"/>
    <property type="match status" value="1"/>
</dbReference>
<feature type="domain" description="CdaR GGDEF-like" evidence="4">
    <location>
        <begin position="144"/>
        <end position="273"/>
    </location>
</feature>
<dbReference type="Gene3D" id="1.10.10.2840">
    <property type="entry name" value="PucR C-terminal helix-turn-helix domain"/>
    <property type="match status" value="1"/>
</dbReference>
<protein>
    <recommendedName>
        <fullName evidence="7">Transcriptional regulator</fullName>
    </recommendedName>
</protein>
<comment type="similarity">
    <text evidence="1">Belongs to the CdaR family.</text>
</comment>
<dbReference type="Pfam" id="PF17853">
    <property type="entry name" value="GGDEF_2"/>
    <property type="match status" value="1"/>
</dbReference>
<dbReference type="Pfam" id="PF13556">
    <property type="entry name" value="HTH_30"/>
    <property type="match status" value="1"/>
</dbReference>
<sequence>MNDLVQFAQKVVDAVSNIVPFPISLSDEDGYIIGSTIPNRIGTLHTPSKEVLDQNAFIYFDEIKIINMENVLPGVAAPLVFNNKPIGVLGIIGPPDQVKPYAYLIKKHVEMTWQEIISWQTEDLRLKTLEAFAQYILLNDTLNREKIERQSKMFEIQYEAKRFCIVIDIEEALLNTDNSIQIDSVKQQLVQCVSTAFDCKADFLCTFLNSEKIILLKSVKDEEEYELALKQFRKQSNELLKMFRSYHILKASIAIGNLQPTIEKINQSFQEAVGLIECGKKANISPKIYSFHDSNILLELLPAQINSAFLNKLTFFLKAFIENENFTELAKTFIGYCEADLNISKAAKELFIHRNTLIYRLQKIEDITSLNTKHFKHCTMLYLILKHNGIHQ</sequence>
<gene>
    <name evidence="5" type="ORF">D8M05_12320</name>
</gene>
<accession>A0A494YWY4</accession>
<feature type="domain" description="Putative sugar diacid recognition" evidence="2">
    <location>
        <begin position="6"/>
        <end position="133"/>
    </location>
</feature>
<dbReference type="InterPro" id="IPR051448">
    <property type="entry name" value="CdaR-like_regulators"/>
</dbReference>
<organism evidence="5 6">
    <name type="scientific">Oceanobacillus bengalensis</name>
    <dbReference type="NCBI Taxonomy" id="1435466"/>
    <lineage>
        <taxon>Bacteria</taxon>
        <taxon>Bacillati</taxon>
        <taxon>Bacillota</taxon>
        <taxon>Bacilli</taxon>
        <taxon>Bacillales</taxon>
        <taxon>Bacillaceae</taxon>
        <taxon>Oceanobacillus</taxon>
    </lineage>
</organism>
<evidence type="ECO:0000259" key="2">
    <source>
        <dbReference type="Pfam" id="PF05651"/>
    </source>
</evidence>
<evidence type="ECO:0008006" key="7">
    <source>
        <dbReference type="Google" id="ProtNLM"/>
    </source>
</evidence>
<dbReference type="AlphaFoldDB" id="A0A494YWY4"/>
<feature type="domain" description="PucR C-terminal helix-turn-helix" evidence="3">
    <location>
        <begin position="329"/>
        <end position="386"/>
    </location>
</feature>
<dbReference type="InterPro" id="IPR025736">
    <property type="entry name" value="PucR_C-HTH_dom"/>
</dbReference>
<dbReference type="Proteomes" id="UP000281813">
    <property type="component" value="Unassembled WGS sequence"/>
</dbReference>
<dbReference type="InterPro" id="IPR009057">
    <property type="entry name" value="Homeodomain-like_sf"/>
</dbReference>
<dbReference type="InterPro" id="IPR041522">
    <property type="entry name" value="CdaR_GGDEF"/>
</dbReference>
<dbReference type="InterPro" id="IPR042070">
    <property type="entry name" value="PucR_C-HTH_sf"/>
</dbReference>
<dbReference type="RefSeq" id="WP_121132220.1">
    <property type="nucleotide sequence ID" value="NZ_JBHUFK010000060.1"/>
</dbReference>
<evidence type="ECO:0000259" key="3">
    <source>
        <dbReference type="Pfam" id="PF13556"/>
    </source>
</evidence>
<evidence type="ECO:0000259" key="4">
    <source>
        <dbReference type="Pfam" id="PF17853"/>
    </source>
</evidence>
<evidence type="ECO:0000313" key="6">
    <source>
        <dbReference type="Proteomes" id="UP000281813"/>
    </source>
</evidence>
<dbReference type="InterPro" id="IPR008599">
    <property type="entry name" value="Diacid_rec"/>
</dbReference>